<comment type="caution">
    <text evidence="1">The sequence shown here is derived from an EMBL/GenBank/DDBJ whole genome shotgun (WGS) entry which is preliminary data.</text>
</comment>
<dbReference type="CDD" id="cd07177">
    <property type="entry name" value="terB_like"/>
    <property type="match status" value="1"/>
</dbReference>
<dbReference type="EMBL" id="JABAGD010000095">
    <property type="protein sequence ID" value="NMF07955.1"/>
    <property type="molecule type" value="Genomic_DNA"/>
</dbReference>
<dbReference type="RefSeq" id="WP_168983554.1">
    <property type="nucleotide sequence ID" value="NZ_JABAGD010000095.1"/>
</dbReference>
<dbReference type="SUPFAM" id="SSF158682">
    <property type="entry name" value="TerB-like"/>
    <property type="match status" value="1"/>
</dbReference>
<protein>
    <recommendedName>
        <fullName evidence="3">Co-chaperone DjlA N-terminal domain-containing protein</fullName>
    </recommendedName>
</protein>
<dbReference type="InterPro" id="IPR029024">
    <property type="entry name" value="TerB-like"/>
</dbReference>
<accession>A0A7X9XS59</accession>
<gene>
    <name evidence="1" type="ORF">HF849_25120</name>
</gene>
<evidence type="ECO:0000313" key="1">
    <source>
        <dbReference type="EMBL" id="NMF07955.1"/>
    </source>
</evidence>
<sequence length="134" mass="15766">MFLRKLSKEKGEMFLQLSVHAALTNNDLTIEEKEIISEYCEELGIKDYKIEIKTDLDRLLNEIKESSTEEEKNIIVFEIVALIMADREYDDKEHEFIKSVKDKLDISDDKLNTMFELIKELMNVYEGISKVIKQ</sequence>
<dbReference type="Gene3D" id="1.10.3680.10">
    <property type="entry name" value="TerB-like"/>
    <property type="match status" value="1"/>
</dbReference>
<organism evidence="1 2">
    <name type="scientific">Clostridium beijerinckii</name>
    <name type="common">Clostridium MP</name>
    <dbReference type="NCBI Taxonomy" id="1520"/>
    <lineage>
        <taxon>Bacteria</taxon>
        <taxon>Bacillati</taxon>
        <taxon>Bacillota</taxon>
        <taxon>Clostridia</taxon>
        <taxon>Eubacteriales</taxon>
        <taxon>Clostridiaceae</taxon>
        <taxon>Clostridium</taxon>
    </lineage>
</organism>
<name>A0A7X9XS59_CLOBE</name>
<reference evidence="1 2" key="1">
    <citation type="submission" date="2020-04" db="EMBL/GenBank/DDBJ databases">
        <authorList>
            <person name="Hitch T.C.A."/>
            <person name="Wylensek D."/>
            <person name="Clavel T."/>
        </authorList>
    </citation>
    <scope>NUCLEOTIDE SEQUENCE [LARGE SCALE GENOMIC DNA]</scope>
    <source>
        <strain evidence="1 2">WB01_NA02</strain>
    </source>
</reference>
<evidence type="ECO:0000313" key="2">
    <source>
        <dbReference type="Proteomes" id="UP000587880"/>
    </source>
</evidence>
<dbReference type="AlphaFoldDB" id="A0A7X9XS59"/>
<dbReference type="Proteomes" id="UP000587880">
    <property type="component" value="Unassembled WGS sequence"/>
</dbReference>
<proteinExistence type="predicted"/>
<evidence type="ECO:0008006" key="3">
    <source>
        <dbReference type="Google" id="ProtNLM"/>
    </source>
</evidence>